<evidence type="ECO:0000259" key="2">
    <source>
        <dbReference type="SMART" id="SM00867"/>
    </source>
</evidence>
<keyword evidence="1" id="KW-0732">Signal</keyword>
<dbReference type="PIRSF" id="PIRSF029811">
    <property type="entry name" value="UCP029811"/>
    <property type="match status" value="1"/>
</dbReference>
<dbReference type="Pfam" id="PF04264">
    <property type="entry name" value="YceI"/>
    <property type="match status" value="1"/>
</dbReference>
<dbReference type="EMBL" id="JBAKAP010000004">
    <property type="protein sequence ID" value="MEL0616194.1"/>
    <property type="molecule type" value="Genomic_DNA"/>
</dbReference>
<dbReference type="PANTHER" id="PTHR34406">
    <property type="entry name" value="PROTEIN YCEI"/>
    <property type="match status" value="1"/>
</dbReference>
<dbReference type="Gene3D" id="2.40.128.110">
    <property type="entry name" value="Lipid/polyisoprenoid-binding, YceI-like"/>
    <property type="match status" value="1"/>
</dbReference>
<dbReference type="SUPFAM" id="SSF101874">
    <property type="entry name" value="YceI-like"/>
    <property type="match status" value="1"/>
</dbReference>
<evidence type="ECO:0000313" key="3">
    <source>
        <dbReference type="EMBL" id="MEL0616194.1"/>
    </source>
</evidence>
<reference evidence="3 4" key="1">
    <citation type="submission" date="2024-02" db="EMBL/GenBank/DDBJ databases">
        <title>Bacteria isolated from the canopy kelp, Nereocystis luetkeana.</title>
        <authorList>
            <person name="Pfister C.A."/>
            <person name="Younker I.T."/>
            <person name="Light S.H."/>
        </authorList>
    </citation>
    <scope>NUCLEOTIDE SEQUENCE [LARGE SCALE GENOMIC DNA]</scope>
    <source>
        <strain evidence="3 4">TI.5.07</strain>
    </source>
</reference>
<feature type="domain" description="Lipid/polyisoprenoid-binding YceI-like" evidence="2">
    <location>
        <begin position="25"/>
        <end position="198"/>
    </location>
</feature>
<organism evidence="3 4">
    <name type="scientific">Cobetia marina</name>
    <name type="common">Deleya marina</name>
    <dbReference type="NCBI Taxonomy" id="28258"/>
    <lineage>
        <taxon>Bacteria</taxon>
        <taxon>Pseudomonadati</taxon>
        <taxon>Pseudomonadota</taxon>
        <taxon>Gammaproteobacteria</taxon>
        <taxon>Oceanospirillales</taxon>
        <taxon>Halomonadaceae</taxon>
        <taxon>Cobetia</taxon>
    </lineage>
</organism>
<dbReference type="Proteomes" id="UP001378242">
    <property type="component" value="Unassembled WGS sequence"/>
</dbReference>
<sequence>MRYPTALRVLTASLIMSTAVSAQASWTLDSDASQLNFQSTKMSKDGASTVEQHAFDSWRARVNDAGQLSVEIDLDSADTGIEIRDQRVSEKLFEAGDYPLAVLTASLDMPTLKVMEPGDTQHVSLEGQLTLHDSTQTLPVSLQVTRLQGERWLVQTDAPVMVDASQFSLVDGIRTLRDLAGLGNIATQVPVSVKAIMTQEE</sequence>
<dbReference type="InterPro" id="IPR027016">
    <property type="entry name" value="UCP029811"/>
</dbReference>
<evidence type="ECO:0000256" key="1">
    <source>
        <dbReference type="SAM" id="SignalP"/>
    </source>
</evidence>
<name>A0ABU9GCI9_COBMA</name>
<feature type="signal peptide" evidence="1">
    <location>
        <begin position="1"/>
        <end position="24"/>
    </location>
</feature>
<gene>
    <name evidence="3" type="ORF">V6243_05065</name>
</gene>
<feature type="chain" id="PRO_5047103353" evidence="1">
    <location>
        <begin position="25"/>
        <end position="201"/>
    </location>
</feature>
<protein>
    <submittedName>
        <fullName evidence="3">YceI family protein</fullName>
    </submittedName>
</protein>
<accession>A0ABU9GCI9</accession>
<proteinExistence type="predicted"/>
<dbReference type="InterPro" id="IPR036761">
    <property type="entry name" value="TTHA0802/YceI-like_sf"/>
</dbReference>
<dbReference type="SMART" id="SM00867">
    <property type="entry name" value="YceI"/>
    <property type="match status" value="1"/>
</dbReference>
<evidence type="ECO:0000313" key="4">
    <source>
        <dbReference type="Proteomes" id="UP001378242"/>
    </source>
</evidence>
<dbReference type="PANTHER" id="PTHR34406:SF1">
    <property type="entry name" value="PROTEIN YCEI"/>
    <property type="match status" value="1"/>
</dbReference>
<comment type="caution">
    <text evidence="3">The sequence shown here is derived from an EMBL/GenBank/DDBJ whole genome shotgun (WGS) entry which is preliminary data.</text>
</comment>
<keyword evidence="4" id="KW-1185">Reference proteome</keyword>
<dbReference type="RefSeq" id="WP_136938173.1">
    <property type="nucleotide sequence ID" value="NZ_BJOH01000033.1"/>
</dbReference>
<dbReference type="InterPro" id="IPR007372">
    <property type="entry name" value="Lipid/polyisoprenoid-bd_YceI"/>
</dbReference>